<gene>
    <name evidence="2" type="ORF">UCRPA7_7454</name>
</gene>
<keyword evidence="1" id="KW-0472">Membrane</keyword>
<dbReference type="KEGG" id="tmn:UCRPA7_7454"/>
<dbReference type="RefSeq" id="XP_007918176.1">
    <property type="nucleotide sequence ID" value="XM_007919985.1"/>
</dbReference>
<evidence type="ECO:0000313" key="2">
    <source>
        <dbReference type="EMBL" id="EON97047.1"/>
    </source>
</evidence>
<dbReference type="GeneID" id="19328215"/>
<name>R8BCN2_PHAM7</name>
<organism evidence="2 3">
    <name type="scientific">Phaeoacremonium minimum (strain UCR-PA7)</name>
    <name type="common">Esca disease fungus</name>
    <name type="synonym">Togninia minima</name>
    <dbReference type="NCBI Taxonomy" id="1286976"/>
    <lineage>
        <taxon>Eukaryota</taxon>
        <taxon>Fungi</taxon>
        <taxon>Dikarya</taxon>
        <taxon>Ascomycota</taxon>
        <taxon>Pezizomycotina</taxon>
        <taxon>Sordariomycetes</taxon>
        <taxon>Sordariomycetidae</taxon>
        <taxon>Togniniales</taxon>
        <taxon>Togniniaceae</taxon>
        <taxon>Phaeoacremonium</taxon>
    </lineage>
</organism>
<dbReference type="AlphaFoldDB" id="R8BCN2"/>
<dbReference type="Proteomes" id="UP000014074">
    <property type="component" value="Unassembled WGS sequence"/>
</dbReference>
<proteinExistence type="predicted"/>
<dbReference type="EMBL" id="KB933295">
    <property type="protein sequence ID" value="EON97047.1"/>
    <property type="molecule type" value="Genomic_DNA"/>
</dbReference>
<keyword evidence="1" id="KW-0812">Transmembrane</keyword>
<protein>
    <submittedName>
        <fullName evidence="2">Uncharacterized protein</fullName>
    </submittedName>
</protein>
<dbReference type="eggNOG" id="ENOG502RJS1">
    <property type="taxonomic scope" value="Eukaryota"/>
</dbReference>
<reference evidence="3" key="1">
    <citation type="journal article" date="2013" name="Genome Announc.">
        <title>Draft genome sequence of the ascomycete Phaeoacremonium aleophilum strain UCR-PA7, a causal agent of the esca disease complex in grapevines.</title>
        <authorList>
            <person name="Blanco-Ulate B."/>
            <person name="Rolshausen P."/>
            <person name="Cantu D."/>
        </authorList>
    </citation>
    <scope>NUCLEOTIDE SEQUENCE [LARGE SCALE GENOMIC DNA]</scope>
    <source>
        <strain evidence="3">UCR-PA7</strain>
    </source>
</reference>
<keyword evidence="3" id="KW-1185">Reference proteome</keyword>
<evidence type="ECO:0000313" key="3">
    <source>
        <dbReference type="Proteomes" id="UP000014074"/>
    </source>
</evidence>
<accession>R8BCN2</accession>
<feature type="transmembrane region" description="Helical" evidence="1">
    <location>
        <begin position="279"/>
        <end position="299"/>
    </location>
</feature>
<evidence type="ECO:0000256" key="1">
    <source>
        <dbReference type="SAM" id="Phobius"/>
    </source>
</evidence>
<dbReference type="HOGENOM" id="CLU_781154_0_0_1"/>
<sequence length="355" mass="39601">MGMASPPQPMYEDRIVAIGRQRVQTTVGWECQGYRSSSSRASLSSIVSETCLDCFGTLDELQFHYQWNHASFRDPSFLYKCLHCDFINNIRETCPQCANTNVQWELWYYGYVGGSTHSSVPYTPIAVGQDKPASTPYSGEQGFSGGYNNNYTTGGSSFYQSGWYGNGNGNGSGSGSAGHNQYAFDQHTKDDYGTMACNDVVVETLYMVCHLQDRLPGSSPMFQRRLPGLSITGVVVCMLPFLLVCIILYTAVLQGCSTSDCIGIACGRMAARVLQILRAHISAVSIICVLVGLIAMWLYKHIMFRMRRSRSLSLSGHYRFGDILRLRIDPGRDYHASRREADVELCRQTQRMMSI</sequence>
<keyword evidence="1" id="KW-1133">Transmembrane helix</keyword>
<feature type="transmembrane region" description="Helical" evidence="1">
    <location>
        <begin position="228"/>
        <end position="249"/>
    </location>
</feature>